<evidence type="ECO:0000313" key="4">
    <source>
        <dbReference type="Proteomes" id="UP000460561"/>
    </source>
</evidence>
<sequence>MKATWIIGLAILATGISACSGTEEDAKKSVAVSDTSEEAAPATDMTDAVPADGTMAATPADTTADTSTPTDEPTPAST</sequence>
<gene>
    <name evidence="3" type="ORF">GRI39_13865</name>
</gene>
<dbReference type="PROSITE" id="PS51257">
    <property type="entry name" value="PROKAR_LIPOPROTEIN"/>
    <property type="match status" value="1"/>
</dbReference>
<dbReference type="OrthoDB" id="10008727at2"/>
<proteinExistence type="predicted"/>
<keyword evidence="2" id="KW-0732">Signal</keyword>
<feature type="compositionally biased region" description="Low complexity" evidence="1">
    <location>
        <begin position="50"/>
        <end position="78"/>
    </location>
</feature>
<evidence type="ECO:0000256" key="2">
    <source>
        <dbReference type="SAM" id="SignalP"/>
    </source>
</evidence>
<dbReference type="RefSeq" id="WP_160740324.1">
    <property type="nucleotide sequence ID" value="NZ_WTYQ01000006.1"/>
</dbReference>
<organism evidence="3 4">
    <name type="scientific">Altericroceibacterium indicum</name>
    <dbReference type="NCBI Taxonomy" id="374177"/>
    <lineage>
        <taxon>Bacteria</taxon>
        <taxon>Pseudomonadati</taxon>
        <taxon>Pseudomonadota</taxon>
        <taxon>Alphaproteobacteria</taxon>
        <taxon>Sphingomonadales</taxon>
        <taxon>Erythrobacteraceae</taxon>
        <taxon>Altericroceibacterium</taxon>
    </lineage>
</organism>
<name>A0A845AEY4_9SPHN</name>
<evidence type="ECO:0000313" key="3">
    <source>
        <dbReference type="EMBL" id="MXP27116.1"/>
    </source>
</evidence>
<reference evidence="3 4" key="1">
    <citation type="submission" date="2019-12" db="EMBL/GenBank/DDBJ databases">
        <title>Genomic-based taxomic classification of the family Erythrobacteraceae.</title>
        <authorList>
            <person name="Xu L."/>
        </authorList>
    </citation>
    <scope>NUCLEOTIDE SEQUENCE [LARGE SCALE GENOMIC DNA]</scope>
    <source>
        <strain evidence="3 4">DSM 18604</strain>
    </source>
</reference>
<comment type="caution">
    <text evidence="3">The sequence shown here is derived from an EMBL/GenBank/DDBJ whole genome shotgun (WGS) entry which is preliminary data.</text>
</comment>
<evidence type="ECO:0000256" key="1">
    <source>
        <dbReference type="SAM" id="MobiDB-lite"/>
    </source>
</evidence>
<protein>
    <submittedName>
        <fullName evidence="3">Uncharacterized protein</fullName>
    </submittedName>
</protein>
<feature type="signal peptide" evidence="2">
    <location>
        <begin position="1"/>
        <end position="18"/>
    </location>
</feature>
<dbReference type="Proteomes" id="UP000460561">
    <property type="component" value="Unassembled WGS sequence"/>
</dbReference>
<dbReference type="AlphaFoldDB" id="A0A845AEY4"/>
<keyword evidence="4" id="KW-1185">Reference proteome</keyword>
<accession>A0A845AEY4</accession>
<feature type="region of interest" description="Disordered" evidence="1">
    <location>
        <begin position="20"/>
        <end position="78"/>
    </location>
</feature>
<dbReference type="EMBL" id="WTYQ01000006">
    <property type="protein sequence ID" value="MXP27116.1"/>
    <property type="molecule type" value="Genomic_DNA"/>
</dbReference>
<feature type="chain" id="PRO_5032753611" evidence="2">
    <location>
        <begin position="19"/>
        <end position="78"/>
    </location>
</feature>